<feature type="transmembrane region" description="Helical" evidence="1">
    <location>
        <begin position="95"/>
        <end position="115"/>
    </location>
</feature>
<evidence type="ECO:0000313" key="4">
    <source>
        <dbReference type="Proteomes" id="UP001163632"/>
    </source>
</evidence>
<keyword evidence="1" id="KW-0812">Transmembrane</keyword>
<dbReference type="EMBL" id="CP087831">
    <property type="protein sequence ID" value="UZA04771.1"/>
    <property type="molecule type" value="Genomic_DNA"/>
</dbReference>
<keyword evidence="3" id="KW-0614">Plasmid</keyword>
<evidence type="ECO:0000256" key="1">
    <source>
        <dbReference type="SAM" id="Phobius"/>
    </source>
</evidence>
<dbReference type="Proteomes" id="UP001163632">
    <property type="component" value="Plasmid unnamed1"/>
</dbReference>
<dbReference type="Pfam" id="PF23127">
    <property type="entry name" value="DotM_C"/>
    <property type="match status" value="1"/>
</dbReference>
<keyword evidence="1" id="KW-0472">Membrane</keyword>
<keyword evidence="4" id="KW-1185">Reference proteome</keyword>
<dbReference type="InterPro" id="IPR056464">
    <property type="entry name" value="DotM_C"/>
</dbReference>
<accession>A0ABY6MEE4</accession>
<evidence type="ECO:0000313" key="3">
    <source>
        <dbReference type="EMBL" id="UZA04771.1"/>
    </source>
</evidence>
<feature type="transmembrane region" description="Helical" evidence="1">
    <location>
        <begin position="64"/>
        <end position="83"/>
    </location>
</feature>
<feature type="domain" description="DotM C-terminal cytoplasmic" evidence="2">
    <location>
        <begin position="388"/>
        <end position="507"/>
    </location>
</feature>
<geneLocation type="plasmid" evidence="3 4">
    <name>unnamed1</name>
</geneLocation>
<protein>
    <recommendedName>
        <fullName evidence="2">DotM C-terminal cytoplasmic domain-containing protein</fullName>
    </recommendedName>
</protein>
<feature type="transmembrane region" description="Helical" evidence="1">
    <location>
        <begin position="161"/>
        <end position="181"/>
    </location>
</feature>
<organism evidence="3 4">
    <name type="scientific">Moraxella bovis</name>
    <dbReference type="NCBI Taxonomy" id="476"/>
    <lineage>
        <taxon>Bacteria</taxon>
        <taxon>Pseudomonadati</taxon>
        <taxon>Pseudomonadota</taxon>
        <taxon>Gammaproteobacteria</taxon>
        <taxon>Moraxellales</taxon>
        <taxon>Moraxellaceae</taxon>
        <taxon>Moraxella</taxon>
    </lineage>
</organism>
<sequence>MTPKQDYRQTNQTPHNDDMWNYLIFGAVLFLVLMLTIKLLAYVAKFFYFAILFPFYIARGIHPLVEIFLALVVGVGLVVAWYYRKYIKNIEDVSFILPIYAILLICFTIVEISGLPLLTGFMDVYCVPTIPIHSEQSNVLTAVMAIFNCTMQLQDLMNVGMLNIVIFALVPNTLLCLWANYRVYSSFPRISEEHPKAAMQEKLTMEKLIRSKANQQPHLKFYEKIDLNTLPLYFGRLRKLDNSKLFMYKHDLIDEFVPRSQAKYFGRKYSEKETEYLEGALPDTDDLVPQINEQKFNHLLLEQLGLPFIDVDSLTPIQTILLSITIPRACLIDTLLDKKENTDPQKQPKTVEMMVKKRISELWEYVYQDLKSQNGRGIHFLDIESINSSWKSQNFSDFRGLDECREVLKFWINESYVAQELIAEHGYINTLLMASLGYKKGARRLGVLAPADFRWLKLYDRSLWAIIQNTDRTAFFAENMATSSHYYAELLAGKKIMEPMFQAAYDGFVKEVQSYAYEHKHIEAWRKYHKGEPEGIELMKRYSLIY</sequence>
<evidence type="ECO:0000259" key="2">
    <source>
        <dbReference type="Pfam" id="PF23127"/>
    </source>
</evidence>
<proteinExistence type="predicted"/>
<keyword evidence="1" id="KW-1133">Transmembrane helix</keyword>
<name>A0ABY6MEE4_MORBO</name>
<reference evidence="3" key="1">
    <citation type="journal article" date="2022" name="BMC Microbiol.">
        <title>Whole genome sequencing of Moraxella bovis strains from North America reveals two genotypes with different genetic determinants.</title>
        <authorList>
            <person name="Wynn E.L."/>
            <person name="Hille M.M."/>
            <person name="Loy J.D."/>
            <person name="Schuller G."/>
            <person name="Kuhn K.L."/>
            <person name="Dickey A.M."/>
            <person name="Bono J.L."/>
            <person name="Clawson M.L."/>
        </authorList>
    </citation>
    <scope>NUCLEOTIDE SEQUENCE</scope>
    <source>
        <strain evidence="3">SAM102599</strain>
    </source>
</reference>
<dbReference type="RefSeq" id="WP_264697347.1">
    <property type="nucleotide sequence ID" value="NZ_CP087831.1"/>
</dbReference>
<feature type="transmembrane region" description="Helical" evidence="1">
    <location>
        <begin position="20"/>
        <end position="37"/>
    </location>
</feature>
<gene>
    <name evidence="3" type="ORF">LP092_15500</name>
</gene>